<feature type="domain" description="Luciferase-like" evidence="5">
    <location>
        <begin position="1"/>
        <end position="145"/>
    </location>
</feature>
<dbReference type="RefSeq" id="WP_135446687.1">
    <property type="nucleotide sequence ID" value="NZ_SRLE01000058.1"/>
</dbReference>
<evidence type="ECO:0000313" key="7">
    <source>
        <dbReference type="Proteomes" id="UP000298050"/>
    </source>
</evidence>
<dbReference type="InterPro" id="IPR019921">
    <property type="entry name" value="Lucif-like_OxRdtase_Rv2161c"/>
</dbReference>
<dbReference type="NCBIfam" id="TIGR03619">
    <property type="entry name" value="F420_Rv2161c"/>
    <property type="match status" value="1"/>
</dbReference>
<feature type="non-terminal residue" evidence="6">
    <location>
        <position position="1"/>
    </location>
</feature>
<keyword evidence="4" id="KW-0503">Monooxygenase</keyword>
<accession>A0A4Z0LSB5</accession>
<proteinExistence type="predicted"/>
<organism evidence="6 7">
    <name type="scientific">Mangrovimicrobium sediminis</name>
    <dbReference type="NCBI Taxonomy" id="2562682"/>
    <lineage>
        <taxon>Bacteria</taxon>
        <taxon>Pseudomonadati</taxon>
        <taxon>Pseudomonadota</taxon>
        <taxon>Gammaproteobacteria</taxon>
        <taxon>Cellvibrionales</taxon>
        <taxon>Halieaceae</taxon>
        <taxon>Mangrovimicrobium</taxon>
    </lineage>
</organism>
<dbReference type="InterPro" id="IPR050172">
    <property type="entry name" value="SsuD_RutA_monooxygenase"/>
</dbReference>
<evidence type="ECO:0000256" key="3">
    <source>
        <dbReference type="ARBA" id="ARBA00023002"/>
    </source>
</evidence>
<reference evidence="6 7" key="1">
    <citation type="submission" date="2019-04" db="EMBL/GenBank/DDBJ databases">
        <title>Taxonomy of novel Haliea sp. from mangrove soil of West Coast of India.</title>
        <authorList>
            <person name="Verma A."/>
            <person name="Kumar P."/>
            <person name="Krishnamurthi S."/>
        </authorList>
    </citation>
    <scope>NUCLEOTIDE SEQUENCE [LARGE SCALE GENOMIC DNA]</scope>
    <source>
        <strain evidence="6 7">SAOS-164</strain>
    </source>
</reference>
<dbReference type="EC" id="1.-.-.-" evidence="6"/>
<dbReference type="Proteomes" id="UP000298050">
    <property type="component" value="Unassembled WGS sequence"/>
</dbReference>
<dbReference type="AlphaFoldDB" id="A0A4Z0LSB5"/>
<keyword evidence="1" id="KW-0285">Flavoprotein</keyword>
<keyword evidence="7" id="KW-1185">Reference proteome</keyword>
<dbReference type="InterPro" id="IPR011251">
    <property type="entry name" value="Luciferase-like_dom"/>
</dbReference>
<dbReference type="OrthoDB" id="7239898at2"/>
<dbReference type="InterPro" id="IPR036661">
    <property type="entry name" value="Luciferase-like_sf"/>
</dbReference>
<comment type="caution">
    <text evidence="6">The sequence shown here is derived from an EMBL/GenBank/DDBJ whole genome shotgun (WGS) entry which is preliminary data.</text>
</comment>
<dbReference type="Gene3D" id="3.20.20.30">
    <property type="entry name" value="Luciferase-like domain"/>
    <property type="match status" value="1"/>
</dbReference>
<dbReference type="PANTHER" id="PTHR42847">
    <property type="entry name" value="ALKANESULFONATE MONOOXYGENASE"/>
    <property type="match status" value="1"/>
</dbReference>
<dbReference type="SUPFAM" id="SSF51679">
    <property type="entry name" value="Bacterial luciferase-like"/>
    <property type="match status" value="1"/>
</dbReference>
<evidence type="ECO:0000256" key="1">
    <source>
        <dbReference type="ARBA" id="ARBA00022630"/>
    </source>
</evidence>
<dbReference type="GO" id="GO:0046306">
    <property type="term" value="P:alkanesulfonate catabolic process"/>
    <property type="evidence" value="ECO:0007669"/>
    <property type="project" value="TreeGrafter"/>
</dbReference>
<dbReference type="GO" id="GO:0008726">
    <property type="term" value="F:alkanesulfonate monooxygenase activity"/>
    <property type="evidence" value="ECO:0007669"/>
    <property type="project" value="TreeGrafter"/>
</dbReference>
<evidence type="ECO:0000313" key="6">
    <source>
        <dbReference type="EMBL" id="TGD70210.1"/>
    </source>
</evidence>
<protein>
    <submittedName>
        <fullName evidence="6">TIGR03619 family F420-dependent LLM class oxidoreductase</fullName>
        <ecNumber evidence="6">1.-.-.-</ecNumber>
    </submittedName>
</protein>
<dbReference type="EMBL" id="SRLE01000058">
    <property type="protein sequence ID" value="TGD70210.1"/>
    <property type="molecule type" value="Genomic_DNA"/>
</dbReference>
<sequence length="230" mass="25855">ATERIMINSCIAILPLQNPIVTAKALSTLDWLSSGRMMVTFGVGWLKEEFDLLGVPFRERGRMADEYLAAMIELWTSDNPEFEGQYVSFRDVAFEPKPVQKPHLPVWMGGDSDPALRRAARFASGWWPFLTPPDKLAERIAFIKSQPDFSGGPFEVMYGLATSRVGEGHKVNEDPDAHREWGAQEIVDGLCDLAEKGVTMSSVPTPPMRDVEAFLDYARWVIEEIKPRLP</sequence>
<keyword evidence="3 6" id="KW-0560">Oxidoreductase</keyword>
<dbReference type="Pfam" id="PF00296">
    <property type="entry name" value="Bac_luciferase"/>
    <property type="match status" value="1"/>
</dbReference>
<keyword evidence="2" id="KW-0288">FMN</keyword>
<name>A0A4Z0LSB5_9GAMM</name>
<gene>
    <name evidence="6" type="ORF">E4634_21300</name>
</gene>
<evidence type="ECO:0000256" key="2">
    <source>
        <dbReference type="ARBA" id="ARBA00022643"/>
    </source>
</evidence>
<dbReference type="PANTHER" id="PTHR42847:SF4">
    <property type="entry name" value="ALKANESULFONATE MONOOXYGENASE-RELATED"/>
    <property type="match status" value="1"/>
</dbReference>
<evidence type="ECO:0000259" key="5">
    <source>
        <dbReference type="Pfam" id="PF00296"/>
    </source>
</evidence>
<evidence type="ECO:0000256" key="4">
    <source>
        <dbReference type="ARBA" id="ARBA00023033"/>
    </source>
</evidence>